<evidence type="ECO:0000313" key="3">
    <source>
        <dbReference type="Proteomes" id="UP001157461"/>
    </source>
</evidence>
<dbReference type="EMBL" id="JAPDIQ010000001">
    <property type="protein sequence ID" value="MDH4761660.1"/>
    <property type="molecule type" value="Genomic_DNA"/>
</dbReference>
<keyword evidence="3" id="KW-1185">Reference proteome</keyword>
<feature type="region of interest" description="Disordered" evidence="1">
    <location>
        <begin position="311"/>
        <end position="331"/>
    </location>
</feature>
<organism evidence="2 3">
    <name type="scientific">Pseudomonas flavocrustae</name>
    <dbReference type="NCBI Taxonomy" id="2991719"/>
    <lineage>
        <taxon>Bacteria</taxon>
        <taxon>Pseudomonadati</taxon>
        <taxon>Pseudomonadota</taxon>
        <taxon>Gammaproteobacteria</taxon>
        <taxon>Pseudomonadales</taxon>
        <taxon>Pseudomonadaceae</taxon>
        <taxon>Pseudomonas</taxon>
    </lineage>
</organism>
<comment type="caution">
    <text evidence="2">The sequence shown here is derived from an EMBL/GenBank/DDBJ whole genome shotgun (WGS) entry which is preliminary data.</text>
</comment>
<dbReference type="InterPro" id="IPR047749">
    <property type="entry name" value="STY4528-like"/>
</dbReference>
<dbReference type="Proteomes" id="UP001157461">
    <property type="component" value="Unassembled WGS sequence"/>
</dbReference>
<protein>
    <submittedName>
        <fullName evidence="2">STY4528 family pathogenicity island replication protein</fullName>
    </submittedName>
</protein>
<reference evidence="2 3" key="1">
    <citation type="submission" date="2022-10" db="EMBL/GenBank/DDBJ databases">
        <title>A novel Pseudomonas species, isolated from Passiflora incarnata leaves.</title>
        <authorList>
            <person name="Cueva-Yesquen L.G."/>
            <person name="Fantinatti-Garboggini F."/>
        </authorList>
    </citation>
    <scope>NUCLEOTIDE SEQUENCE [LARGE SCALE GENOMIC DNA]</scope>
    <source>
        <strain evidence="2 3">CBMAI 2609</strain>
    </source>
</reference>
<dbReference type="RefSeq" id="WP_280306172.1">
    <property type="nucleotide sequence ID" value="NZ_JAPDIQ010000001.1"/>
</dbReference>
<dbReference type="NCBIfam" id="NF040582">
    <property type="entry name" value="STY4528_fam"/>
    <property type="match status" value="1"/>
</dbReference>
<sequence length="374" mass="41092">MASYSAHERYASTDWFTTPTLLLVDPRLTPLERNGWQVLRMLSGPDGISSLTSLSQLRRYLTTTPLGQRAGYETARRVLKVLRLTGWITLVGVQRDPMTGKVMSERYRVHERALAFDQACNADHTLTRLLQACLYETGHPIQRIAQHLSQVFEQGQRSDDAETNGAPSPGDFMGSISEAVPVGSGIGHTGLPQTNEVHDEPIGQYSTYSSKTYKVRTFSTEVESTSGSAPLPPCLTGVDDGQLQELLTALEELSLEQRQQVLAELDARHRNGGVRNVVAYAFGLIRRVQSGGFRPYALRDRPAVQTVANKASSMDHCPRPAHRVAPAKHSTPEVAENHIATLRKMLNMPVRVSRVLADIKAGSEQRGEEASGGV</sequence>
<evidence type="ECO:0000256" key="1">
    <source>
        <dbReference type="SAM" id="MobiDB-lite"/>
    </source>
</evidence>
<accession>A0ABT6IDQ9</accession>
<name>A0ABT6IDQ9_9PSED</name>
<proteinExistence type="predicted"/>
<gene>
    <name evidence="2" type="ORF">OMP44_01875</name>
</gene>
<evidence type="ECO:0000313" key="2">
    <source>
        <dbReference type="EMBL" id="MDH4761660.1"/>
    </source>
</evidence>